<sequence length="230" mass="26141">MIKLLNMINNIFIKIFLVFLVCISAIYFGYQYYQNSKPVITIYPDELPTKIKPSIIENNQIAAVHSTIYENLIAKDTNIKTVKLLPDPEKPMRIDSRNQSQSDESFDEISNLIALIEPNNNSKNETDLNIIKLEKGSKDKVSNAKNCKNNESYKVQLGSVKSEAEAMKEGERIKKKFPKILKNVVITTKKVKYDDGKFFYLILAGDYGSLSQAKAVCKKLAYNKQSCVLK</sequence>
<keyword evidence="1" id="KW-0812">Transmembrane</keyword>
<evidence type="ECO:0000313" key="4">
    <source>
        <dbReference type="Proteomes" id="UP000001311"/>
    </source>
</evidence>
<dbReference type="HOGENOM" id="CLU_1234243_0_0_5"/>
<keyword evidence="1" id="KW-0472">Membrane</keyword>
<dbReference type="Gene3D" id="3.30.70.1070">
    <property type="entry name" value="Sporulation related repeat"/>
    <property type="match status" value="1"/>
</dbReference>
<evidence type="ECO:0000256" key="1">
    <source>
        <dbReference type="SAM" id="Phobius"/>
    </source>
</evidence>
<dbReference type="InterPro" id="IPR036680">
    <property type="entry name" value="SPOR-like_sf"/>
</dbReference>
<organism evidence="3 4">
    <name type="scientific">Rickettsia massiliae (strain Mtu5)</name>
    <dbReference type="NCBI Taxonomy" id="416276"/>
    <lineage>
        <taxon>Bacteria</taxon>
        <taxon>Pseudomonadati</taxon>
        <taxon>Pseudomonadota</taxon>
        <taxon>Alphaproteobacteria</taxon>
        <taxon>Rickettsiales</taxon>
        <taxon>Rickettsiaceae</taxon>
        <taxon>Rickettsieae</taxon>
        <taxon>Rickettsia</taxon>
        <taxon>spotted fever group</taxon>
    </lineage>
</organism>
<protein>
    <recommendedName>
        <fullName evidence="2">SPOR domain-containing protein</fullName>
    </recommendedName>
</protein>
<reference evidence="3 4" key="1">
    <citation type="journal article" date="2007" name="Genome Res.">
        <title>Lateral gene transfer between obligate intracellular bacteria: evidence from the Rickettsia massiliae genome.</title>
        <authorList>
            <person name="Blanc G."/>
            <person name="Ogata H."/>
            <person name="Robert C."/>
            <person name="Audic S."/>
            <person name="Claverie J.-M."/>
            <person name="Raoult D."/>
        </authorList>
    </citation>
    <scope>NUCLEOTIDE SEQUENCE [LARGE SCALE GENOMIC DNA]</scope>
    <source>
        <strain evidence="4">Mtu5</strain>
    </source>
</reference>
<proteinExistence type="predicted"/>
<name>A8F0H3_RICM5</name>
<dbReference type="KEGG" id="rms:RMA_0104"/>
<dbReference type="GO" id="GO:0042834">
    <property type="term" value="F:peptidoglycan binding"/>
    <property type="evidence" value="ECO:0007669"/>
    <property type="project" value="InterPro"/>
</dbReference>
<dbReference type="InterPro" id="IPR007730">
    <property type="entry name" value="SPOR-like_dom"/>
</dbReference>
<dbReference type="Pfam" id="PF05036">
    <property type="entry name" value="SPOR"/>
    <property type="match status" value="1"/>
</dbReference>
<evidence type="ECO:0000259" key="2">
    <source>
        <dbReference type="PROSITE" id="PS51724"/>
    </source>
</evidence>
<feature type="domain" description="SPOR" evidence="2">
    <location>
        <begin position="147"/>
        <end position="230"/>
    </location>
</feature>
<feature type="transmembrane region" description="Helical" evidence="1">
    <location>
        <begin position="12"/>
        <end position="33"/>
    </location>
</feature>
<dbReference type="PROSITE" id="PS51724">
    <property type="entry name" value="SPOR"/>
    <property type="match status" value="1"/>
</dbReference>
<accession>A8F0H3</accession>
<dbReference type="EMBL" id="CP000683">
    <property type="protein sequence ID" value="ABV84409.1"/>
    <property type="molecule type" value="Genomic_DNA"/>
</dbReference>
<evidence type="ECO:0000313" key="3">
    <source>
        <dbReference type="EMBL" id="ABV84409.1"/>
    </source>
</evidence>
<keyword evidence="1" id="KW-1133">Transmembrane helix</keyword>
<keyword evidence="4" id="KW-1185">Reference proteome</keyword>
<dbReference type="SUPFAM" id="SSF110997">
    <property type="entry name" value="Sporulation related repeat"/>
    <property type="match status" value="1"/>
</dbReference>
<dbReference type="Proteomes" id="UP000001311">
    <property type="component" value="Chromosome"/>
</dbReference>
<gene>
    <name evidence="3" type="ordered locus">RMA_0104</name>
</gene>
<dbReference type="AlphaFoldDB" id="A8F0H3"/>